<feature type="region of interest" description="Disordered" evidence="1">
    <location>
        <begin position="287"/>
        <end position="383"/>
    </location>
</feature>
<feature type="compositionally biased region" description="Basic and acidic residues" evidence="1">
    <location>
        <begin position="326"/>
        <end position="339"/>
    </location>
</feature>
<feature type="compositionally biased region" description="Low complexity" evidence="1">
    <location>
        <begin position="340"/>
        <end position="353"/>
    </location>
</feature>
<evidence type="ECO:0000313" key="3">
    <source>
        <dbReference type="EMBL" id="KXT00122.1"/>
    </source>
</evidence>
<comment type="caution">
    <text evidence="3">The sequence shown here is derived from an EMBL/GenBank/DDBJ whole genome shotgun (WGS) entry which is preliminary data.</text>
</comment>
<dbReference type="EMBL" id="LFZN01000079">
    <property type="protein sequence ID" value="KXT00122.1"/>
    <property type="molecule type" value="Genomic_DNA"/>
</dbReference>
<proteinExistence type="predicted"/>
<keyword evidence="2" id="KW-0472">Membrane</keyword>
<dbReference type="STRING" id="321146.A0A139HCI5"/>
<evidence type="ECO:0000256" key="1">
    <source>
        <dbReference type="SAM" id="MobiDB-lite"/>
    </source>
</evidence>
<feature type="compositionally biased region" description="Basic and acidic residues" evidence="1">
    <location>
        <begin position="287"/>
        <end position="319"/>
    </location>
</feature>
<feature type="transmembrane region" description="Helical" evidence="2">
    <location>
        <begin position="408"/>
        <end position="430"/>
    </location>
</feature>
<reference evidence="3 4" key="1">
    <citation type="submission" date="2015-07" db="EMBL/GenBank/DDBJ databases">
        <title>Comparative genomics of the Sigatoka disease complex on banana suggests a link between parallel evolutionary changes in Pseudocercospora fijiensis and Pseudocercospora eumusae and increased virulence on the banana host.</title>
        <authorList>
            <person name="Chang T.-C."/>
            <person name="Salvucci A."/>
            <person name="Crous P.W."/>
            <person name="Stergiopoulos I."/>
        </authorList>
    </citation>
    <scope>NUCLEOTIDE SEQUENCE [LARGE SCALE GENOMIC DNA]</scope>
    <source>
        <strain evidence="3 4">CBS 114824</strain>
    </source>
</reference>
<dbReference type="Proteomes" id="UP000070133">
    <property type="component" value="Unassembled WGS sequence"/>
</dbReference>
<dbReference type="OrthoDB" id="3981028at2759"/>
<evidence type="ECO:0000313" key="4">
    <source>
        <dbReference type="Proteomes" id="UP000070133"/>
    </source>
</evidence>
<organism evidence="3 4">
    <name type="scientific">Pseudocercospora eumusae</name>
    <dbReference type="NCBI Taxonomy" id="321146"/>
    <lineage>
        <taxon>Eukaryota</taxon>
        <taxon>Fungi</taxon>
        <taxon>Dikarya</taxon>
        <taxon>Ascomycota</taxon>
        <taxon>Pezizomycotina</taxon>
        <taxon>Dothideomycetes</taxon>
        <taxon>Dothideomycetidae</taxon>
        <taxon>Mycosphaerellales</taxon>
        <taxon>Mycosphaerellaceae</taxon>
        <taxon>Pseudocercospora</taxon>
    </lineage>
</organism>
<evidence type="ECO:0008006" key="5">
    <source>
        <dbReference type="Google" id="ProtNLM"/>
    </source>
</evidence>
<keyword evidence="2" id="KW-0812">Transmembrane</keyword>
<keyword evidence="4" id="KW-1185">Reference proteome</keyword>
<name>A0A139HCI5_9PEZI</name>
<evidence type="ECO:0000256" key="2">
    <source>
        <dbReference type="SAM" id="Phobius"/>
    </source>
</evidence>
<keyword evidence="2" id="KW-1133">Transmembrane helix</keyword>
<dbReference type="AlphaFoldDB" id="A0A139HCI5"/>
<gene>
    <name evidence="3" type="ORF">AC578_3275</name>
</gene>
<protein>
    <recommendedName>
        <fullName evidence="5">Peroxin 26</fullName>
    </recommendedName>
</protein>
<sequence length="462" mass="51646">MASTDTRTTTLTHQDTLHSQYLSSSISSLSRSRSTNSIIVRTYKQATQLYLTKRFKEALDALEPIVSPQQSPDANAAADAAGPAATATAGAVAPVHAESSAGQAAPVAQSSKPTRTKVWVFYLSLLHAIIDLGPEQGKLQFGSAKWRQLAAKAREGSIWDDIIRYGYAGNEGEVDPDVVVNLATLLLGHMQHQHLNQQRLEAYLSASAHAAQLAFLNDGVATPMSNGTSSPKELTTRLKILELYTLHVLPSNHEWDYARQFIEMNDMLDEERREAFLQALAQLKEEKDGTAQRERELQELRERELEEQRAAEEANRRREEEDERKEEDRRKAAELERTRTNAPASSSASRPANGHARNISATSNGQKPTSKSKPQKKSRPPQSANLYARASSVLNNLQRIIMQASRNMSMNSMAMFQFLMLMFAFLLLMARRDLRLRLKRLLEDGWMKVKQTVGMGVKVSYI</sequence>
<accession>A0A139HCI5</accession>